<evidence type="ECO:0000256" key="1">
    <source>
        <dbReference type="SAM" id="MobiDB-lite"/>
    </source>
</evidence>
<evidence type="ECO:0000313" key="3">
    <source>
        <dbReference type="EMBL" id="GBO82756.1"/>
    </source>
</evidence>
<protein>
    <recommendedName>
        <fullName evidence="5">GH16 domain-containing protein</fullName>
    </recommendedName>
</protein>
<dbReference type="Proteomes" id="UP000340077">
    <property type="component" value="Unassembled WGS sequence"/>
</dbReference>
<feature type="chain" id="PRO_5024393286" description="GH16 domain-containing protein" evidence="2">
    <location>
        <begin position="27"/>
        <end position="385"/>
    </location>
</feature>
<organism evidence="3 4">
    <name type="scientific">Marinobacter salsuginis</name>
    <dbReference type="NCBI Taxonomy" id="418719"/>
    <lineage>
        <taxon>Bacteria</taxon>
        <taxon>Pseudomonadati</taxon>
        <taxon>Pseudomonadota</taxon>
        <taxon>Gammaproteobacteria</taxon>
        <taxon>Pseudomonadales</taxon>
        <taxon>Marinobacteraceae</taxon>
        <taxon>Marinobacter</taxon>
    </lineage>
</organism>
<feature type="signal peptide" evidence="2">
    <location>
        <begin position="1"/>
        <end position="26"/>
    </location>
</feature>
<keyword evidence="2" id="KW-0732">Signal</keyword>
<dbReference type="AlphaFoldDB" id="A0A5M3PJ56"/>
<proteinExistence type="predicted"/>
<sequence>MNSFTSRWAAGLFAAFIPLTSAPLGAEVIFKENFDDQPDWHSGLPENNTGAFPVNGAGPDREQRRDTHIVPEDWDSVYQDPLFAPSVGFPNFHETIEILAANADKARGGTGKSFVQRRDAKSETSSWTSDGQLLKLLGNGYDSIYVEFYISFDPDWTYAPSNDQSKILRIGSWSGIGSEFQAFGGGEQGPLYLFDWKRDSYGVRNLFTVRGGPHGDNYILSNSEMGSFPQKSGSLNFTNHIQGMAVDGGTARLTDKLNGGFIPTSGIIEHTQIYGSNSEWTKMGFYVQMNSAPGVPDGWLLQWIDGKRILNIRDIMWVPSVEPGQSMPKWNFFSIGGNDYFKSYSEAEKRQEWYSIDDLVVRTDIPDNMGSEIAKPQPPVDLRVE</sequence>
<evidence type="ECO:0008006" key="5">
    <source>
        <dbReference type="Google" id="ProtNLM"/>
    </source>
</evidence>
<comment type="caution">
    <text evidence="3">The sequence shown here is derived from an EMBL/GenBank/DDBJ whole genome shotgun (WGS) entry which is preliminary data.</text>
</comment>
<keyword evidence="4" id="KW-1185">Reference proteome</keyword>
<dbReference type="EMBL" id="BGZH01000001">
    <property type="protein sequence ID" value="GBO82756.1"/>
    <property type="molecule type" value="Genomic_DNA"/>
</dbReference>
<evidence type="ECO:0000256" key="2">
    <source>
        <dbReference type="SAM" id="SignalP"/>
    </source>
</evidence>
<name>A0A5M3PJ56_9GAMM</name>
<accession>A0A5M3PJ56</accession>
<reference evidence="3 4" key="1">
    <citation type="journal article" date="2019" name="J. Gen. Appl. Microbiol.">
        <title>Aerobic degradation of cis-dichloroethene by the marine bacterium Marinobacter salsuginis strain 5N-3.</title>
        <authorList>
            <person name="Inoue Y."/>
            <person name="Fukunaga Y."/>
            <person name="Katsumata H."/>
            <person name="Ohji S."/>
            <person name="Hosoyama A."/>
            <person name="Mori K."/>
            <person name="Ando K."/>
        </authorList>
    </citation>
    <scope>NUCLEOTIDE SEQUENCE [LARGE SCALE GENOMIC DNA]</scope>
    <source>
        <strain evidence="3 4">5N-3</strain>
    </source>
</reference>
<dbReference type="Gene3D" id="2.60.120.200">
    <property type="match status" value="1"/>
</dbReference>
<evidence type="ECO:0000313" key="4">
    <source>
        <dbReference type="Proteomes" id="UP000340077"/>
    </source>
</evidence>
<gene>
    <name evidence="3" type="ORF">MS5N3_02070</name>
</gene>
<dbReference type="RefSeq" id="WP_153633516.1">
    <property type="nucleotide sequence ID" value="NZ_BGZH01000001.1"/>
</dbReference>
<feature type="region of interest" description="Disordered" evidence="1">
    <location>
        <begin position="39"/>
        <end position="65"/>
    </location>
</feature>